<evidence type="ECO:0000313" key="5">
    <source>
        <dbReference type="Proteomes" id="UP000195953"/>
    </source>
</evidence>
<protein>
    <submittedName>
        <fullName evidence="3">Alpha-glucuronidase</fullName>
        <ecNumber evidence="3">3.2.1.139</ecNumber>
    </submittedName>
</protein>
<proteinExistence type="predicted"/>
<keyword evidence="1" id="KW-0732">Signal</keyword>
<sequence>MRLIGRCDEYCRALVLMWLALPCGGMLATAGAHPENGYDLWFRYQWLANAKPLRDSASELVVIGDVPTLHVAREE</sequence>
<keyword evidence="3" id="KW-0326">Glycosidase</keyword>
<feature type="chain" id="PRO_5030038300" evidence="1">
    <location>
        <begin position="29"/>
        <end position="75"/>
    </location>
</feature>
<evidence type="ECO:0000256" key="1">
    <source>
        <dbReference type="SAM" id="SignalP"/>
    </source>
</evidence>
<gene>
    <name evidence="3" type="primary">aguA_1</name>
    <name evidence="3" type="ORF">PD5205_03902</name>
    <name evidence="2" type="ORF">PD885_00094</name>
</gene>
<dbReference type="EMBL" id="LT853882">
    <property type="protein sequence ID" value="SMQ97366.1"/>
    <property type="molecule type" value="Genomic_DNA"/>
</dbReference>
<dbReference type="EMBL" id="LT853885">
    <property type="protein sequence ID" value="SMR05174.1"/>
    <property type="molecule type" value="Genomic_DNA"/>
</dbReference>
<organism evidence="3 5">
    <name type="scientific">Xanthomonas fragariae</name>
    <dbReference type="NCBI Taxonomy" id="48664"/>
    <lineage>
        <taxon>Bacteria</taxon>
        <taxon>Pseudomonadati</taxon>
        <taxon>Pseudomonadota</taxon>
        <taxon>Gammaproteobacteria</taxon>
        <taxon>Lysobacterales</taxon>
        <taxon>Lysobacteraceae</taxon>
        <taxon>Xanthomonas</taxon>
    </lineage>
</organism>
<dbReference type="Proteomes" id="UP000195953">
    <property type="component" value="Chromosome 1"/>
</dbReference>
<accession>A0A1Y6HNT5</accession>
<evidence type="ECO:0000313" key="2">
    <source>
        <dbReference type="EMBL" id="SMQ97366.1"/>
    </source>
</evidence>
<keyword evidence="3" id="KW-0378">Hydrolase</keyword>
<name>A0A1Y6HNT5_9XANT</name>
<dbReference type="KEGG" id="xfr:BER92_19000"/>
<reference evidence="2 4" key="2">
    <citation type="submission" date="2017-05" db="EMBL/GenBank/DDBJ databases">
        <authorList>
            <person name="Blom J."/>
        </authorList>
    </citation>
    <scope>NUCLEOTIDE SEQUENCE [LARGE SCALE GENOMIC DNA]</scope>
    <source>
        <strain evidence="2">PD885</strain>
    </source>
</reference>
<evidence type="ECO:0000313" key="4">
    <source>
        <dbReference type="Proteomes" id="UP000195877"/>
    </source>
</evidence>
<reference evidence="3 5" key="1">
    <citation type="submission" date="2017-05" db="EMBL/GenBank/DDBJ databases">
        <authorList>
            <person name="Song R."/>
            <person name="Chenine A.L."/>
            <person name="Ruprecht R.M."/>
        </authorList>
    </citation>
    <scope>NUCLEOTIDE SEQUENCE [LARGE SCALE GENOMIC DNA]</scope>
    <source>
        <strain evidence="3">PD5205</strain>
    </source>
</reference>
<dbReference type="EC" id="3.2.1.139" evidence="3"/>
<dbReference type="GO" id="GO:0046559">
    <property type="term" value="F:alpha-glucuronidase activity"/>
    <property type="evidence" value="ECO:0007669"/>
    <property type="project" value="UniProtKB-EC"/>
</dbReference>
<dbReference type="STRING" id="48664.BER92_19000"/>
<feature type="signal peptide" evidence="1">
    <location>
        <begin position="1"/>
        <end position="28"/>
    </location>
</feature>
<dbReference type="Proteomes" id="UP000195877">
    <property type="component" value="Chromosome 1"/>
</dbReference>
<evidence type="ECO:0000313" key="3">
    <source>
        <dbReference type="EMBL" id="SMR05174.1"/>
    </source>
</evidence>
<dbReference type="AlphaFoldDB" id="A0A1Y6HNT5"/>
<keyword evidence="4" id="KW-1185">Reference proteome</keyword>